<evidence type="ECO:0008006" key="4">
    <source>
        <dbReference type="Google" id="ProtNLM"/>
    </source>
</evidence>
<feature type="region of interest" description="Disordered" evidence="1">
    <location>
        <begin position="18"/>
        <end position="45"/>
    </location>
</feature>
<protein>
    <recommendedName>
        <fullName evidence="4">Peptidase MA-like domain-containing protein</fullName>
    </recommendedName>
</protein>
<feature type="compositionally biased region" description="Low complexity" evidence="1">
    <location>
        <begin position="26"/>
        <end position="37"/>
    </location>
</feature>
<dbReference type="AlphaFoldDB" id="A0A9X4LWE9"/>
<accession>A0A9X4LWE9</accession>
<evidence type="ECO:0000313" key="2">
    <source>
        <dbReference type="EMBL" id="MDG3013404.1"/>
    </source>
</evidence>
<organism evidence="2 3">
    <name type="scientific">Speluncibacter jeojiensis</name>
    <dbReference type="NCBI Taxonomy" id="2710754"/>
    <lineage>
        <taxon>Bacteria</taxon>
        <taxon>Bacillati</taxon>
        <taxon>Actinomycetota</taxon>
        <taxon>Actinomycetes</taxon>
        <taxon>Mycobacteriales</taxon>
        <taxon>Speluncibacteraceae</taxon>
        <taxon>Speluncibacter</taxon>
    </lineage>
</organism>
<dbReference type="EMBL" id="JANRHA010000001">
    <property type="protein sequence ID" value="MDG3013404.1"/>
    <property type="molecule type" value="Genomic_DNA"/>
</dbReference>
<gene>
    <name evidence="2" type="ORF">NVS88_02410</name>
</gene>
<evidence type="ECO:0000313" key="3">
    <source>
        <dbReference type="Proteomes" id="UP001152755"/>
    </source>
</evidence>
<keyword evidence="3" id="KW-1185">Reference proteome</keyword>
<sequence>MVLLVAATGMFAGCAGGPSADHAGADRSATATAATPANPYEQQRRQGVQALLDRWADAMRRDDETTLRSLVDPHAAPGFLGEQLTVARNLRGVPLGAWRYTIGAGPEVPVPAAVADRLDATDVWAPPVELNFVIAGADATPAGKPVGLIVARHEDTWLLVSDDEMAPYGRRTWQGPWNFGPVVARTVPGPGEATSVVLGHPEQSAEIDALAADLPSSVAAVTAFWGGAWPRRAVVIATGSDAELTALAGAARSGTDVAAVTVSDSVAAAGGPVTGLRVVFGPAGSDRLTPLTRRIVLTHELTHVATRSVTATGAPLWIVEGTADYVGYRDSGLSTADSAPLVAALVAEKGPPNALPTDADFAGPDAELAYELARTATGYVAARYGPGRLRTLYLALAGAPADATTLDGRLRAVLGVGTAQFIAGWGVWLSAQLGR</sequence>
<dbReference type="Proteomes" id="UP001152755">
    <property type="component" value="Unassembled WGS sequence"/>
</dbReference>
<name>A0A9X4LWE9_9ACTN</name>
<proteinExistence type="predicted"/>
<dbReference type="RefSeq" id="WP_332519064.1">
    <property type="nucleotide sequence ID" value="NZ_JANRHA010000001.1"/>
</dbReference>
<evidence type="ECO:0000256" key="1">
    <source>
        <dbReference type="SAM" id="MobiDB-lite"/>
    </source>
</evidence>
<reference evidence="2" key="1">
    <citation type="submission" date="2022-08" db="EMBL/GenBank/DDBJ databases">
        <title>Genome analysis of Corynebacteriales strain.</title>
        <authorList>
            <person name="Lee S.D."/>
        </authorList>
    </citation>
    <scope>NUCLEOTIDE SEQUENCE</scope>
    <source>
        <strain evidence="2">D3-21</strain>
    </source>
</reference>
<comment type="caution">
    <text evidence="2">The sequence shown here is derived from an EMBL/GenBank/DDBJ whole genome shotgun (WGS) entry which is preliminary data.</text>
</comment>